<sequence length="38" mass="4038">MTVRSAARAMTVTSFMLTFPERSIGVPEVVARPVASGN</sequence>
<dbReference type="AlphaFoldDB" id="A0A7Y9J362"/>
<gene>
    <name evidence="1" type="ORF">BJ968_004521</name>
</gene>
<reference evidence="1 2" key="1">
    <citation type="submission" date="2020-07" db="EMBL/GenBank/DDBJ databases">
        <title>Sequencing the genomes of 1000 actinobacteria strains.</title>
        <authorList>
            <person name="Klenk H.-P."/>
        </authorList>
    </citation>
    <scope>NUCLEOTIDE SEQUENCE [LARGE SCALE GENOMIC DNA]</scope>
    <source>
        <strain evidence="1 2">DSM 7487</strain>
    </source>
</reference>
<accession>A0A7Y9J362</accession>
<evidence type="ECO:0000313" key="1">
    <source>
        <dbReference type="EMBL" id="NYD24981.1"/>
    </source>
</evidence>
<keyword evidence="2" id="KW-1185">Reference proteome</keyword>
<comment type="caution">
    <text evidence="1">The sequence shown here is derived from an EMBL/GenBank/DDBJ whole genome shotgun (WGS) entry which is preliminary data.</text>
</comment>
<proteinExistence type="predicted"/>
<protein>
    <submittedName>
        <fullName evidence="1">Uncharacterized protein</fullName>
    </submittedName>
</protein>
<dbReference type="Proteomes" id="UP000521922">
    <property type="component" value="Unassembled WGS sequence"/>
</dbReference>
<name>A0A7Y9J362_9ACTN</name>
<organism evidence="1 2">
    <name type="scientific">Kineococcus aurantiacus</name>
    <dbReference type="NCBI Taxonomy" id="37633"/>
    <lineage>
        <taxon>Bacteria</taxon>
        <taxon>Bacillati</taxon>
        <taxon>Actinomycetota</taxon>
        <taxon>Actinomycetes</taxon>
        <taxon>Kineosporiales</taxon>
        <taxon>Kineosporiaceae</taxon>
        <taxon>Kineococcus</taxon>
    </lineage>
</organism>
<dbReference type="EMBL" id="JACCBB010000001">
    <property type="protein sequence ID" value="NYD24981.1"/>
    <property type="molecule type" value="Genomic_DNA"/>
</dbReference>
<evidence type="ECO:0000313" key="2">
    <source>
        <dbReference type="Proteomes" id="UP000521922"/>
    </source>
</evidence>